<dbReference type="GO" id="GO:0005524">
    <property type="term" value="F:ATP binding"/>
    <property type="evidence" value="ECO:0007669"/>
    <property type="project" value="UniProtKB-KW"/>
</dbReference>
<proteinExistence type="predicted"/>
<gene>
    <name evidence="4" type="ORF">R1CP_08070</name>
</gene>
<dbReference type="PROSITE" id="PS50893">
    <property type="entry name" value="ABC_TRANSPORTER_2"/>
    <property type="match status" value="1"/>
</dbReference>
<keyword evidence="1" id="KW-0547">Nucleotide-binding</keyword>
<evidence type="ECO:0000259" key="3">
    <source>
        <dbReference type="PROSITE" id="PS50893"/>
    </source>
</evidence>
<feature type="domain" description="ABC transporter" evidence="3">
    <location>
        <begin position="1"/>
        <end position="227"/>
    </location>
</feature>
<dbReference type="InterPro" id="IPR003593">
    <property type="entry name" value="AAA+_ATPase"/>
</dbReference>
<dbReference type="Pfam" id="PF00005">
    <property type="entry name" value="ABC_tran"/>
    <property type="match status" value="1"/>
</dbReference>
<evidence type="ECO:0000256" key="1">
    <source>
        <dbReference type="ARBA" id="ARBA00022741"/>
    </source>
</evidence>
<evidence type="ECO:0000313" key="5">
    <source>
        <dbReference type="Proteomes" id="UP000186108"/>
    </source>
</evidence>
<protein>
    <submittedName>
        <fullName evidence="4">ABC transporter</fullName>
    </submittedName>
</protein>
<dbReference type="SUPFAM" id="SSF52540">
    <property type="entry name" value="P-loop containing nucleoside triphosphate hydrolases"/>
    <property type="match status" value="1"/>
</dbReference>
<dbReference type="EMBL" id="CP009111">
    <property type="protein sequence ID" value="ANS26335.1"/>
    <property type="molecule type" value="Genomic_DNA"/>
</dbReference>
<dbReference type="AlphaFoldDB" id="A0A1B1K142"/>
<evidence type="ECO:0000256" key="2">
    <source>
        <dbReference type="ARBA" id="ARBA00022840"/>
    </source>
</evidence>
<dbReference type="GO" id="GO:0016887">
    <property type="term" value="F:ATP hydrolysis activity"/>
    <property type="evidence" value="ECO:0007669"/>
    <property type="project" value="InterPro"/>
</dbReference>
<evidence type="ECO:0000313" key="4">
    <source>
        <dbReference type="EMBL" id="ANS26335.1"/>
    </source>
</evidence>
<keyword evidence="2" id="KW-0067">ATP-binding</keyword>
<accession>A0A1B1K142</accession>
<dbReference type="PANTHER" id="PTHR43038">
    <property type="entry name" value="ATP-BINDING CASSETTE, SUB-FAMILY H, MEMBER 1"/>
    <property type="match status" value="1"/>
</dbReference>
<sequence>MASRDRAWGAAALTVRLGGQVVLDRVTVDIPRGEITAVVGGDGAGKTSLLGALAGRIPIASGTVTMPAKDEIGFQPSTAGVWRDLTVDENIEFVGSAYRMSPDLLGDRKARLLGPAGLGGVGDRLGGQLSGGMRHKLGFCMAMLHRPLVLLLDEPSTGVDPVSRVELWRMVAEAAAAGTAVLMSTTYLDEAERAHRVLVLDGGEILGLGTPDEMIASIPGTISTERNRPLGEAANRTWRRGSMFRVWSPSGRGRCDEHTDLEDAVIALMLARNEQRNSEHV</sequence>
<dbReference type="Gene3D" id="3.40.50.300">
    <property type="entry name" value="P-loop containing nucleotide triphosphate hydrolases"/>
    <property type="match status" value="1"/>
</dbReference>
<name>A0A1B1K142_RHOOP</name>
<reference evidence="4 5" key="1">
    <citation type="submission" date="2014-07" db="EMBL/GenBank/DDBJ databases">
        <authorList>
            <person name="Zhang J.E."/>
            <person name="Yang H."/>
            <person name="Guo J."/>
            <person name="Deng Z."/>
            <person name="Luo H."/>
            <person name="Luo M."/>
            <person name="Zhao B."/>
        </authorList>
    </citation>
    <scope>NUCLEOTIDE SEQUENCE [LARGE SCALE GENOMIC DNA]</scope>
    <source>
        <strain evidence="4 5">1CP</strain>
    </source>
</reference>
<dbReference type="InterPro" id="IPR027417">
    <property type="entry name" value="P-loop_NTPase"/>
</dbReference>
<dbReference type="CDD" id="cd03230">
    <property type="entry name" value="ABC_DR_subfamily_A"/>
    <property type="match status" value="1"/>
</dbReference>
<dbReference type="Proteomes" id="UP000186108">
    <property type="component" value="Chromosome"/>
</dbReference>
<dbReference type="PATRIC" id="fig|37919.13.peg.1659"/>
<dbReference type="PANTHER" id="PTHR43038:SF3">
    <property type="entry name" value="ABC TRANSPORTER G FAMILY MEMBER 20 ISOFORM X1"/>
    <property type="match status" value="1"/>
</dbReference>
<dbReference type="SMART" id="SM00382">
    <property type="entry name" value="AAA"/>
    <property type="match status" value="1"/>
</dbReference>
<organism evidence="4 5">
    <name type="scientific">Rhodococcus opacus</name>
    <name type="common">Nocardia opaca</name>
    <dbReference type="NCBI Taxonomy" id="37919"/>
    <lineage>
        <taxon>Bacteria</taxon>
        <taxon>Bacillati</taxon>
        <taxon>Actinomycetota</taxon>
        <taxon>Actinomycetes</taxon>
        <taxon>Mycobacteriales</taxon>
        <taxon>Nocardiaceae</taxon>
        <taxon>Rhodococcus</taxon>
    </lineage>
</organism>
<dbReference type="InterPro" id="IPR003439">
    <property type="entry name" value="ABC_transporter-like_ATP-bd"/>
</dbReference>